<accession>A0A926D9X4</accession>
<evidence type="ECO:0000313" key="3">
    <source>
        <dbReference type="Proteomes" id="UP000651482"/>
    </source>
</evidence>
<proteinExistence type="predicted"/>
<sequence length="426" mass="45016">MNHNFKWKRNWIKKHFTGRSLFRSAAAMLSVLTAAGGTGAVVAETQLPESFFVREGESLSFQNHAYSAQHTAQAETVNLSTAAGSSYTAEVRLLQCIPLKTVTVHVIEAPKVVPGGTPFGIKMVTDGVMVVGTAKVQSADGAVSPADRAGLQKGDILTEADGAEIAGNDDFAALLRKSGGDPIEIAYQRAGESFTTTLQPVKSSVDNQYKAGLWVRDSTAGIGTVTFCDSETGLFGGLGHGICDVDTSELMPLGSGDVVDVAILGCIPGRRGEAGELQGYFPTGVPVGTLFGNTDTGVYGVFYDQPSAENAIPVALKQEIKTGKAQILATVDNRGPQLFEVEIESVSLNDGRKTKNMVLHVTDEELLSITGGIVQGMSGSPILQNGKLVGAVTHVFLNEPERGYGIFAENMFDQLLEYQNLSNPAA</sequence>
<feature type="domain" description="Peptidase S55" evidence="1">
    <location>
        <begin position="192"/>
        <end position="426"/>
    </location>
</feature>
<evidence type="ECO:0000259" key="1">
    <source>
        <dbReference type="PROSITE" id="PS51494"/>
    </source>
</evidence>
<dbReference type="InterPro" id="IPR014219">
    <property type="entry name" value="SpoIVB"/>
</dbReference>
<evidence type="ECO:0000313" key="2">
    <source>
        <dbReference type="EMBL" id="MBC8534163.1"/>
    </source>
</evidence>
<dbReference type="Pfam" id="PF05580">
    <property type="entry name" value="Peptidase_S55"/>
    <property type="match status" value="1"/>
</dbReference>
<dbReference type="SUPFAM" id="SSF50494">
    <property type="entry name" value="Trypsin-like serine proteases"/>
    <property type="match status" value="1"/>
</dbReference>
<dbReference type="InterPro" id="IPR001478">
    <property type="entry name" value="PDZ"/>
</dbReference>
<dbReference type="InterPro" id="IPR036034">
    <property type="entry name" value="PDZ_sf"/>
</dbReference>
<dbReference type="NCBIfam" id="TIGR02860">
    <property type="entry name" value="spore_IV_B"/>
    <property type="match status" value="1"/>
</dbReference>
<dbReference type="AlphaFoldDB" id="A0A926D9X4"/>
<dbReference type="SMART" id="SM00228">
    <property type="entry name" value="PDZ"/>
    <property type="match status" value="1"/>
</dbReference>
<dbReference type="InterPro" id="IPR008763">
    <property type="entry name" value="Peptidase_S55"/>
</dbReference>
<dbReference type="RefSeq" id="WP_249319825.1">
    <property type="nucleotide sequence ID" value="NZ_JACRSN010000013.1"/>
</dbReference>
<dbReference type="InterPro" id="IPR009003">
    <property type="entry name" value="Peptidase_S1_PA"/>
</dbReference>
<dbReference type="Proteomes" id="UP000651482">
    <property type="component" value="Unassembled WGS sequence"/>
</dbReference>
<comment type="caution">
    <text evidence="2">The sequence shown here is derived from an EMBL/GenBank/DDBJ whole genome shotgun (WGS) entry which is preliminary data.</text>
</comment>
<name>A0A926D9X4_9FIRM</name>
<dbReference type="Gene3D" id="2.30.42.10">
    <property type="match status" value="1"/>
</dbReference>
<gene>
    <name evidence="2" type="primary">spoIVB</name>
    <name evidence="2" type="ORF">IAG03_09195</name>
</gene>
<keyword evidence="2" id="KW-0378">Hydrolase</keyword>
<organism evidence="2 3">
    <name type="scientific">Yeguia hominis</name>
    <dbReference type="NCBI Taxonomy" id="2763662"/>
    <lineage>
        <taxon>Bacteria</taxon>
        <taxon>Bacillati</taxon>
        <taxon>Bacillota</taxon>
        <taxon>Clostridia</taxon>
        <taxon>Eubacteriales</taxon>
        <taxon>Yeguiaceae</taxon>
        <taxon>Yeguia</taxon>
    </lineage>
</organism>
<dbReference type="EC" id="3.4.21.116" evidence="2"/>
<dbReference type="InterPro" id="IPR041489">
    <property type="entry name" value="PDZ_6"/>
</dbReference>
<dbReference type="Pfam" id="PF17820">
    <property type="entry name" value="PDZ_6"/>
    <property type="match status" value="1"/>
</dbReference>
<reference evidence="2" key="1">
    <citation type="submission" date="2020-08" db="EMBL/GenBank/DDBJ databases">
        <title>Genome public.</title>
        <authorList>
            <person name="Liu C."/>
            <person name="Sun Q."/>
        </authorList>
    </citation>
    <scope>NUCLEOTIDE SEQUENCE</scope>
    <source>
        <strain evidence="2">NSJ-40</strain>
    </source>
</reference>
<keyword evidence="3" id="KW-1185">Reference proteome</keyword>
<dbReference type="PROSITE" id="PS51494">
    <property type="entry name" value="SPOIVB"/>
    <property type="match status" value="1"/>
</dbReference>
<protein>
    <submittedName>
        <fullName evidence="2">SpoIVB peptidase</fullName>
        <ecNumber evidence="2">3.4.21.116</ecNumber>
    </submittedName>
</protein>
<dbReference type="EMBL" id="JACRSN010000013">
    <property type="protein sequence ID" value="MBC8534163.1"/>
    <property type="molecule type" value="Genomic_DNA"/>
</dbReference>
<dbReference type="GO" id="GO:0016787">
    <property type="term" value="F:hydrolase activity"/>
    <property type="evidence" value="ECO:0007669"/>
    <property type="project" value="UniProtKB-KW"/>
</dbReference>
<dbReference type="SUPFAM" id="SSF50156">
    <property type="entry name" value="PDZ domain-like"/>
    <property type="match status" value="1"/>
</dbReference>